<evidence type="ECO:0000313" key="2">
    <source>
        <dbReference type="EMBL" id="BDR52399.1"/>
    </source>
</evidence>
<evidence type="ECO:0000256" key="1">
    <source>
        <dbReference type="SAM" id="MobiDB-lite"/>
    </source>
</evidence>
<proteinExistence type="predicted"/>
<feature type="compositionally biased region" description="Basic and acidic residues" evidence="1">
    <location>
        <begin position="47"/>
        <end position="60"/>
    </location>
</feature>
<gene>
    <name evidence="2" type="ORF">KIM372_03060</name>
</gene>
<organism evidence="2 3">
    <name type="scientific">Bombiscardovia nodaiensis</name>
    <dbReference type="NCBI Taxonomy" id="2932181"/>
    <lineage>
        <taxon>Bacteria</taxon>
        <taxon>Bacillati</taxon>
        <taxon>Actinomycetota</taxon>
        <taxon>Actinomycetes</taxon>
        <taxon>Bifidobacteriales</taxon>
        <taxon>Bifidobacteriaceae</taxon>
        <taxon>Bombiscardovia</taxon>
    </lineage>
</organism>
<protein>
    <recommendedName>
        <fullName evidence="4">Superfamily I DNA and RNA helicase</fullName>
    </recommendedName>
</protein>
<evidence type="ECO:0000313" key="3">
    <source>
        <dbReference type="Proteomes" id="UP001321766"/>
    </source>
</evidence>
<accession>A0ABM8B6A7</accession>
<dbReference type="Proteomes" id="UP001321766">
    <property type="component" value="Chromosome"/>
</dbReference>
<evidence type="ECO:0008006" key="4">
    <source>
        <dbReference type="Google" id="ProtNLM"/>
    </source>
</evidence>
<sequence length="75" mass="8562">MNAADESQPSREHRRERAHRRVVRRGTELFEGDGLDGVPSGDEPPEPIEHKQADDDRRILGELPPHWGLFPAEKD</sequence>
<dbReference type="EMBL" id="AP026798">
    <property type="protein sequence ID" value="BDR52399.1"/>
    <property type="molecule type" value="Genomic_DNA"/>
</dbReference>
<feature type="region of interest" description="Disordered" evidence="1">
    <location>
        <begin position="1"/>
        <end position="75"/>
    </location>
</feature>
<reference evidence="2 3" key="1">
    <citation type="journal article" date="2023" name="Microbiol. Spectr.">
        <title>Symbiosis of Carpenter Bees with Uncharacterized Lactic Acid Bacteria Showing NAD Auxotrophy.</title>
        <authorList>
            <person name="Kawasaki S."/>
            <person name="Ozawa K."/>
            <person name="Mori T."/>
            <person name="Yamamoto A."/>
            <person name="Ito M."/>
            <person name="Ohkuma M."/>
            <person name="Sakamoto M."/>
            <person name="Matsutani M."/>
        </authorList>
    </citation>
    <scope>NUCLEOTIDE SEQUENCE [LARGE SCALE GENOMIC DNA]</scope>
    <source>
        <strain evidence="2 3">Kim37-2</strain>
    </source>
</reference>
<name>A0ABM8B6A7_9BIFI</name>
<keyword evidence="3" id="KW-1185">Reference proteome</keyword>